<name>A0A2R6S5X9_9APHY</name>
<dbReference type="Proteomes" id="UP000186601">
    <property type="component" value="Unassembled WGS sequence"/>
</dbReference>
<organism evidence="1 2">
    <name type="scientific">Hermanssonia centrifuga</name>
    <dbReference type="NCBI Taxonomy" id="98765"/>
    <lineage>
        <taxon>Eukaryota</taxon>
        <taxon>Fungi</taxon>
        <taxon>Dikarya</taxon>
        <taxon>Basidiomycota</taxon>
        <taxon>Agaricomycotina</taxon>
        <taxon>Agaricomycetes</taxon>
        <taxon>Polyporales</taxon>
        <taxon>Meruliaceae</taxon>
        <taxon>Hermanssonia</taxon>
    </lineage>
</organism>
<dbReference type="AlphaFoldDB" id="A0A2R6S5X9"/>
<keyword evidence="2" id="KW-1185">Reference proteome</keyword>
<reference evidence="1 2" key="1">
    <citation type="submission" date="2018-02" db="EMBL/GenBank/DDBJ databases">
        <title>Genome sequence of the basidiomycete white-rot fungus Phlebia centrifuga.</title>
        <authorList>
            <person name="Granchi Z."/>
            <person name="Peng M."/>
            <person name="de Vries R.P."/>
            <person name="Hilden K."/>
            <person name="Makela M.R."/>
            <person name="Grigoriev I."/>
            <person name="Riley R."/>
        </authorList>
    </citation>
    <scope>NUCLEOTIDE SEQUENCE [LARGE SCALE GENOMIC DNA]</scope>
    <source>
        <strain evidence="1 2">FBCC195</strain>
    </source>
</reference>
<gene>
    <name evidence="1" type="ORF">PHLCEN_2v403</name>
</gene>
<evidence type="ECO:0000313" key="2">
    <source>
        <dbReference type="Proteomes" id="UP000186601"/>
    </source>
</evidence>
<protein>
    <submittedName>
        <fullName evidence="1">Uncharacterized protein</fullName>
    </submittedName>
</protein>
<sequence>MFDVSEAEAYQNMPCIFFGALLAPGINENSGQPSCQPRLQKENLLLAETLIPRAFLELWLCIA</sequence>
<dbReference type="EMBL" id="MLYV02000032">
    <property type="protein sequence ID" value="PSS37710.1"/>
    <property type="molecule type" value="Genomic_DNA"/>
</dbReference>
<comment type="caution">
    <text evidence="1">The sequence shown here is derived from an EMBL/GenBank/DDBJ whole genome shotgun (WGS) entry which is preliminary data.</text>
</comment>
<proteinExistence type="predicted"/>
<evidence type="ECO:0000313" key="1">
    <source>
        <dbReference type="EMBL" id="PSS37710.1"/>
    </source>
</evidence>
<accession>A0A2R6S5X9</accession>